<feature type="signal peptide" evidence="1">
    <location>
        <begin position="1"/>
        <end position="30"/>
    </location>
</feature>
<evidence type="ECO:0000313" key="2">
    <source>
        <dbReference type="EMBL" id="RKS76909.1"/>
    </source>
</evidence>
<keyword evidence="3" id="KW-1185">Reference proteome</keyword>
<comment type="caution">
    <text evidence="2">The sequence shown here is derived from an EMBL/GenBank/DDBJ whole genome shotgun (WGS) entry which is preliminary data.</text>
</comment>
<dbReference type="EMBL" id="RBWU01000002">
    <property type="protein sequence ID" value="RKS76909.1"/>
    <property type="molecule type" value="Genomic_DNA"/>
</dbReference>
<dbReference type="SUPFAM" id="SSF110296">
    <property type="entry name" value="Oligoxyloglucan reducing end-specific cellobiohydrolase"/>
    <property type="match status" value="1"/>
</dbReference>
<dbReference type="AlphaFoldDB" id="A0A495QTV2"/>
<keyword evidence="1" id="KW-0732">Signal</keyword>
<dbReference type="InterPro" id="IPR015943">
    <property type="entry name" value="WD40/YVTN_repeat-like_dom_sf"/>
</dbReference>
<accession>A0A495QTV2</accession>
<evidence type="ECO:0000256" key="1">
    <source>
        <dbReference type="SAM" id="SignalP"/>
    </source>
</evidence>
<sequence length="392" mass="40900">MRDLRPWKRGLVVGASMLLLGGLTGVPADAEGGAHGGVPERPAPGDFRAQSITWPSPLRGWVLGTVPCPAGRCTAVVTTRDGGATWSAVGAPPAPLAPPGEAGITKIRFADDRHGWAFGPSFYATSDGGRTWREAPTPGDGRRVLSLAADAGVIYAAVSPCELGVPPYECDRPPSVWRAHVRHGEWRRVPVTLPTGTAAEVVIALHRRTAYIAMPGTAGQPDAFFASDSGRRWSPRPSPCDKEHAEALVDVAPMPRGRVTLLCVGDAGFSKATKHVFRSADTARTTSDAGTTPRPGILSTLAATPSGTLVVASVSDGSWLYRNTGDVTWATVVENFDGGAGWEDLLFTTDRNGFVVYAPAGMNGKGVLLATSDAGQTWAPVTISPPAAGGRP</sequence>
<dbReference type="OrthoDB" id="3805100at2"/>
<name>A0A495QTV2_9ACTN</name>
<evidence type="ECO:0008006" key="4">
    <source>
        <dbReference type="Google" id="ProtNLM"/>
    </source>
</evidence>
<evidence type="ECO:0000313" key="3">
    <source>
        <dbReference type="Proteomes" id="UP000274601"/>
    </source>
</evidence>
<feature type="chain" id="PRO_5019717285" description="Photosynthesis system II assembly factor YCF48-like protein" evidence="1">
    <location>
        <begin position="31"/>
        <end position="392"/>
    </location>
</feature>
<dbReference type="Gene3D" id="2.130.10.10">
    <property type="entry name" value="YVTN repeat-like/Quinoprotein amine dehydrogenase"/>
    <property type="match status" value="2"/>
</dbReference>
<gene>
    <name evidence="2" type="ORF">BZB76_2276</name>
</gene>
<proteinExistence type="predicted"/>
<organism evidence="2 3">
    <name type="scientific">Actinomadura pelletieri DSM 43383</name>
    <dbReference type="NCBI Taxonomy" id="1120940"/>
    <lineage>
        <taxon>Bacteria</taxon>
        <taxon>Bacillati</taxon>
        <taxon>Actinomycetota</taxon>
        <taxon>Actinomycetes</taxon>
        <taxon>Streptosporangiales</taxon>
        <taxon>Thermomonosporaceae</taxon>
        <taxon>Actinomadura</taxon>
    </lineage>
</organism>
<dbReference type="RefSeq" id="WP_147449404.1">
    <property type="nucleotide sequence ID" value="NZ_RBWU01000002.1"/>
</dbReference>
<dbReference type="Proteomes" id="UP000274601">
    <property type="component" value="Unassembled WGS sequence"/>
</dbReference>
<reference evidence="2 3" key="1">
    <citation type="submission" date="2018-10" db="EMBL/GenBank/DDBJ databases">
        <title>Genomic Encyclopedia of Archaeal and Bacterial Type Strains, Phase II (KMG-II): from individual species to whole genera.</title>
        <authorList>
            <person name="Goeker M."/>
        </authorList>
    </citation>
    <scope>NUCLEOTIDE SEQUENCE [LARGE SCALE GENOMIC DNA]</scope>
    <source>
        <strain evidence="2 3">DSM 43383</strain>
    </source>
</reference>
<protein>
    <recommendedName>
        <fullName evidence="4">Photosynthesis system II assembly factor YCF48-like protein</fullName>
    </recommendedName>
</protein>